<dbReference type="SUPFAM" id="SSF88713">
    <property type="entry name" value="Glycoside hydrolase/deacetylase"/>
    <property type="match status" value="1"/>
</dbReference>
<keyword evidence="1 2" id="KW-0732">Signal</keyword>
<feature type="domain" description="NodB homology" evidence="3">
    <location>
        <begin position="36"/>
        <end position="155"/>
    </location>
</feature>
<dbReference type="RefSeq" id="WP_264810511.1">
    <property type="nucleotide sequence ID" value="NZ_CP110226.1"/>
</dbReference>
<keyword evidence="5" id="KW-1185">Reference proteome</keyword>
<dbReference type="PANTHER" id="PTHR34216:SF11">
    <property type="entry name" value="CHITOOLIGOSACCHARIDE DEACETYLASE"/>
    <property type="match status" value="1"/>
</dbReference>
<dbReference type="InterPro" id="IPR011330">
    <property type="entry name" value="Glyco_hydro/deAcase_b/a-brl"/>
</dbReference>
<evidence type="ECO:0000256" key="1">
    <source>
        <dbReference type="ARBA" id="ARBA00022729"/>
    </source>
</evidence>
<name>A0ABY6MJ71_9BACT</name>
<feature type="chain" id="PRO_5046565483" evidence="2">
    <location>
        <begin position="22"/>
        <end position="270"/>
    </location>
</feature>
<feature type="signal peptide" evidence="2">
    <location>
        <begin position="1"/>
        <end position="21"/>
    </location>
</feature>
<dbReference type="Pfam" id="PF01522">
    <property type="entry name" value="Polysacc_deac_1"/>
    <property type="match status" value="1"/>
</dbReference>
<organism evidence="4 5">
    <name type="scientific">Algoriphagus halophytocola</name>
    <dbReference type="NCBI Taxonomy" id="2991499"/>
    <lineage>
        <taxon>Bacteria</taxon>
        <taxon>Pseudomonadati</taxon>
        <taxon>Bacteroidota</taxon>
        <taxon>Cytophagia</taxon>
        <taxon>Cytophagales</taxon>
        <taxon>Cyclobacteriaceae</taxon>
        <taxon>Algoriphagus</taxon>
    </lineage>
</organism>
<evidence type="ECO:0000313" key="5">
    <source>
        <dbReference type="Proteomes" id="UP001163156"/>
    </source>
</evidence>
<reference evidence="4" key="1">
    <citation type="submission" date="2022-10" db="EMBL/GenBank/DDBJ databases">
        <title>Algoriphagus sp. a novel bacteria isolate from halophytes salicornia europaea.</title>
        <authorList>
            <person name="Peng Y."/>
            <person name="Jiang L."/>
            <person name="Lee J."/>
        </authorList>
    </citation>
    <scope>NUCLEOTIDE SEQUENCE</scope>
    <source>
        <strain evidence="4">TR-M5</strain>
    </source>
</reference>
<gene>
    <name evidence="4" type="ORF">OM944_04940</name>
</gene>
<accession>A0ABY6MJ71</accession>
<dbReference type="CDD" id="cd10967">
    <property type="entry name" value="CE4_GLA_like_6s"/>
    <property type="match status" value="1"/>
</dbReference>
<evidence type="ECO:0000259" key="3">
    <source>
        <dbReference type="Pfam" id="PF01522"/>
    </source>
</evidence>
<sequence>MNTCMKYLFVFPFMLTFLVHGQTSPSDHSTEIWQGKQAAVVLTYDDALNVHLDHVVPDLEVRGLKGTFYLSAFFPGSKNRIQDWKKAGALGHELGNHTLYHPCDASLPGREWVSPDNDLHQYTTDQILKEIRMTNVFLESLDGQKERTFAYTCGDTATGEGSFVAAIQDDFVASRGVRGAMNRIGNINLSNVDSYGINGQTGEELIALVKEAQEKQALITFLFHGVGGEHSLNVSLEAHRELLDYLEANKDLIWTTTMLEAARHVKEHQQ</sequence>
<evidence type="ECO:0000313" key="4">
    <source>
        <dbReference type="EMBL" id="UZD23840.1"/>
    </source>
</evidence>
<dbReference type="EMBL" id="CP110226">
    <property type="protein sequence ID" value="UZD23840.1"/>
    <property type="molecule type" value="Genomic_DNA"/>
</dbReference>
<protein>
    <submittedName>
        <fullName evidence="4">Polysaccharide deacetylase family protein</fullName>
    </submittedName>
</protein>
<dbReference type="PANTHER" id="PTHR34216">
    <property type="match status" value="1"/>
</dbReference>
<dbReference type="Proteomes" id="UP001163156">
    <property type="component" value="Chromosome"/>
</dbReference>
<evidence type="ECO:0000256" key="2">
    <source>
        <dbReference type="SAM" id="SignalP"/>
    </source>
</evidence>
<dbReference type="Gene3D" id="3.20.20.370">
    <property type="entry name" value="Glycoside hydrolase/deacetylase"/>
    <property type="match status" value="1"/>
</dbReference>
<dbReference type="InterPro" id="IPR002509">
    <property type="entry name" value="NODB_dom"/>
</dbReference>
<proteinExistence type="predicted"/>
<dbReference type="InterPro" id="IPR051398">
    <property type="entry name" value="Polysacch_Deacetylase"/>
</dbReference>